<dbReference type="PANTHER" id="PTHR30250">
    <property type="entry name" value="PST FAMILY PREDICTED COLANIC ACID TRANSPORTER"/>
    <property type="match status" value="1"/>
</dbReference>
<accession>A0ABY8IY15</accession>
<feature type="transmembrane region" description="Helical" evidence="6">
    <location>
        <begin position="356"/>
        <end position="374"/>
    </location>
</feature>
<feature type="transmembrane region" description="Helical" evidence="6">
    <location>
        <begin position="164"/>
        <end position="180"/>
    </location>
</feature>
<keyword evidence="4 6" id="KW-1133">Transmembrane helix</keyword>
<feature type="transmembrane region" description="Helical" evidence="6">
    <location>
        <begin position="381"/>
        <end position="401"/>
    </location>
</feature>
<evidence type="ECO:0000256" key="3">
    <source>
        <dbReference type="ARBA" id="ARBA00022692"/>
    </source>
</evidence>
<feature type="transmembrane region" description="Helical" evidence="6">
    <location>
        <begin position="231"/>
        <end position="251"/>
    </location>
</feature>
<comment type="subcellular location">
    <subcellularLocation>
        <location evidence="1">Cell membrane</location>
        <topology evidence="1">Multi-pass membrane protein</topology>
    </subcellularLocation>
</comment>
<dbReference type="PANTHER" id="PTHR30250:SF29">
    <property type="entry name" value="POLYSACCHARIDE BIOSYNTHESIS PROTEIN C-TERMINAL DOMAIN-CONTAINING PROTEIN"/>
    <property type="match status" value="1"/>
</dbReference>
<dbReference type="InterPro" id="IPR050833">
    <property type="entry name" value="Poly_Biosynth_Transport"/>
</dbReference>
<feature type="transmembrane region" description="Helical" evidence="6">
    <location>
        <begin position="479"/>
        <end position="501"/>
    </location>
</feature>
<dbReference type="Pfam" id="PF01943">
    <property type="entry name" value="Polysacc_synt"/>
    <property type="match status" value="1"/>
</dbReference>
<feature type="transmembrane region" description="Helical" evidence="6">
    <location>
        <begin position="126"/>
        <end position="143"/>
    </location>
</feature>
<reference evidence="7 8" key="1">
    <citation type="submission" date="2023-04" db="EMBL/GenBank/DDBJ databases">
        <title>Genome sequence of Halobacillus naozhouensis KACC 21980.</title>
        <authorList>
            <person name="Kim S."/>
            <person name="Heo J."/>
            <person name="Kwon S.-W."/>
        </authorList>
    </citation>
    <scope>NUCLEOTIDE SEQUENCE [LARGE SCALE GENOMIC DNA]</scope>
    <source>
        <strain evidence="7 8">KCTC 13234</strain>
    </source>
</reference>
<dbReference type="InterPro" id="IPR024923">
    <property type="entry name" value="PG_synth_SpoVB"/>
</dbReference>
<evidence type="ECO:0000313" key="8">
    <source>
        <dbReference type="Proteomes" id="UP001221597"/>
    </source>
</evidence>
<proteinExistence type="predicted"/>
<dbReference type="EMBL" id="CP121671">
    <property type="protein sequence ID" value="WFT74950.1"/>
    <property type="molecule type" value="Genomic_DNA"/>
</dbReference>
<evidence type="ECO:0000256" key="2">
    <source>
        <dbReference type="ARBA" id="ARBA00022475"/>
    </source>
</evidence>
<gene>
    <name evidence="7" type="ORF">P9989_00510</name>
</gene>
<keyword evidence="8" id="KW-1185">Reference proteome</keyword>
<evidence type="ECO:0000256" key="1">
    <source>
        <dbReference type="ARBA" id="ARBA00004651"/>
    </source>
</evidence>
<keyword evidence="2" id="KW-1003">Cell membrane</keyword>
<organism evidence="7 8">
    <name type="scientific">Halobacillus naozhouensis</name>
    <dbReference type="NCBI Taxonomy" id="554880"/>
    <lineage>
        <taxon>Bacteria</taxon>
        <taxon>Bacillati</taxon>
        <taxon>Bacillota</taxon>
        <taxon>Bacilli</taxon>
        <taxon>Bacillales</taxon>
        <taxon>Bacillaceae</taxon>
        <taxon>Halobacillus</taxon>
    </lineage>
</organism>
<feature type="transmembrane region" description="Helical" evidence="6">
    <location>
        <begin position="186"/>
        <end position="210"/>
    </location>
</feature>
<evidence type="ECO:0000256" key="6">
    <source>
        <dbReference type="SAM" id="Phobius"/>
    </source>
</evidence>
<feature type="transmembrane region" description="Helical" evidence="6">
    <location>
        <begin position="413"/>
        <end position="433"/>
    </location>
</feature>
<dbReference type="InterPro" id="IPR002797">
    <property type="entry name" value="Polysacc_synth"/>
</dbReference>
<evidence type="ECO:0000256" key="4">
    <source>
        <dbReference type="ARBA" id="ARBA00022989"/>
    </source>
</evidence>
<evidence type="ECO:0000313" key="7">
    <source>
        <dbReference type="EMBL" id="WFT74950.1"/>
    </source>
</evidence>
<sequence length="529" mass="57218">MNHSNSSHLLFKGAFLLTLSGLIGKVLSAGYRIPLQNIAGDFGFYVYQQIYPILGIALVLSLYGFPAAVSKLVAEIGERGQSLSLSSFYFPALSWLFGICGLIFMIGYTQAGELADVMGDKRLTPSLQAAFTVFLLLPIPSLLRGVYQGQGNMQPTAISQVAEQLVRVLLIIGATIYVVSESQIYHIGIGAAIASLGGIIASIIVFIFIIRKDPPWTKGPVDYSSLSFVKTIVFYGIFICLNYMLLLLIQMTDALTLVPSLIEAGVAPVEAKVLKGIFDRGQPLIQLGTVLASSLALALIPSITKKKMHAHPKQVDGYIFGSIKFSLILACGASAGLIVLMPFINELFFQNEKGTAVLRVLMLVILFSSLAVTFASILQGLGFVTHTAIIVVFAILLKWGLNALLVPHLLLNGAAIASICSAAAVVVCQCLLLRRYFSFKKWFRLPWLSITWALAGMIVVLLVLIGIRSLLGMEGGNRFSLLVYTLSLTAAGAVTYLIMLIRLGALHRRELEAVPYGSSLVRFLPKGLK</sequence>
<keyword evidence="5 6" id="KW-0472">Membrane</keyword>
<dbReference type="Proteomes" id="UP001221597">
    <property type="component" value="Chromosome"/>
</dbReference>
<protein>
    <submittedName>
        <fullName evidence="7">Oligosaccharide flippase family protein</fullName>
    </submittedName>
</protein>
<evidence type="ECO:0000256" key="5">
    <source>
        <dbReference type="ARBA" id="ARBA00023136"/>
    </source>
</evidence>
<name>A0ABY8IY15_9BACI</name>
<feature type="transmembrane region" description="Helical" evidence="6">
    <location>
        <begin position="44"/>
        <end position="65"/>
    </location>
</feature>
<feature type="transmembrane region" description="Helical" evidence="6">
    <location>
        <begin position="325"/>
        <end position="344"/>
    </location>
</feature>
<feature type="transmembrane region" description="Helical" evidence="6">
    <location>
        <begin position="445"/>
        <end position="467"/>
    </location>
</feature>
<keyword evidence="3 6" id="KW-0812">Transmembrane</keyword>
<dbReference type="CDD" id="cd13124">
    <property type="entry name" value="MATE_SpoVB_like"/>
    <property type="match status" value="1"/>
</dbReference>
<feature type="transmembrane region" description="Helical" evidence="6">
    <location>
        <begin position="86"/>
        <end position="106"/>
    </location>
</feature>
<feature type="transmembrane region" description="Helical" evidence="6">
    <location>
        <begin position="284"/>
        <end position="304"/>
    </location>
</feature>
<dbReference type="RefSeq" id="WP_283076937.1">
    <property type="nucleotide sequence ID" value="NZ_CP121671.1"/>
</dbReference>